<organism evidence="2">
    <name type="scientific">Micromonospora carbonacea</name>
    <dbReference type="NCBI Taxonomy" id="47853"/>
    <lineage>
        <taxon>Bacteria</taxon>
        <taxon>Bacillati</taxon>
        <taxon>Actinomycetota</taxon>
        <taxon>Actinomycetes</taxon>
        <taxon>Micromonosporales</taxon>
        <taxon>Micromonosporaceae</taxon>
        <taxon>Micromonospora</taxon>
    </lineage>
</organism>
<sequence length="182" mass="19767">MTVLTTERLVVRDWTADPGDLARIYDIYSRPEVIRWLGAASGLPLTDPAGAADRLAWWRERHAGHGSRYGTWAIEARATGLVVGTVLLKPLPGRDERVPTTDIEVGWHLHPDSWGHGYATEAARAVVTRELAAGTPQVWAVVAPGNAASAAVARRLGMAHVGRRTDWYGGEELDAFVLRADG</sequence>
<name>A0A7D5YEY3_9ACTN</name>
<keyword evidence="2" id="KW-0808">Transferase</keyword>
<dbReference type="GO" id="GO:0016747">
    <property type="term" value="F:acyltransferase activity, transferring groups other than amino-acyl groups"/>
    <property type="evidence" value="ECO:0007669"/>
    <property type="project" value="InterPro"/>
</dbReference>
<dbReference type="InterPro" id="IPR051531">
    <property type="entry name" value="N-acetyltransferase"/>
</dbReference>
<dbReference type="PANTHER" id="PTHR43792">
    <property type="entry name" value="GNAT FAMILY, PUTATIVE (AFU_ORTHOLOGUE AFUA_3G00765)-RELATED-RELATED"/>
    <property type="match status" value="1"/>
</dbReference>
<dbReference type="InterPro" id="IPR016181">
    <property type="entry name" value="Acyl_CoA_acyltransferase"/>
</dbReference>
<dbReference type="PANTHER" id="PTHR43792:SF1">
    <property type="entry name" value="N-ACETYLTRANSFERASE DOMAIN-CONTAINING PROTEIN"/>
    <property type="match status" value="1"/>
</dbReference>
<dbReference type="EMBL" id="CP058905">
    <property type="protein sequence ID" value="QLJ99853.1"/>
    <property type="molecule type" value="Genomic_DNA"/>
</dbReference>
<evidence type="ECO:0000313" key="2">
    <source>
        <dbReference type="EMBL" id="QLJ99853.1"/>
    </source>
</evidence>
<gene>
    <name evidence="2" type="ORF">HZU44_07100</name>
</gene>
<proteinExistence type="predicted"/>
<protein>
    <submittedName>
        <fullName evidence="2">GNAT family N-acetyltransferase</fullName>
    </submittedName>
</protein>
<dbReference type="PROSITE" id="PS51186">
    <property type="entry name" value="GNAT"/>
    <property type="match status" value="1"/>
</dbReference>
<dbReference type="Gene3D" id="3.40.630.30">
    <property type="match status" value="1"/>
</dbReference>
<accession>A0A7D5YEY3</accession>
<reference evidence="2" key="1">
    <citation type="submission" date="2020-08" db="EMBL/GenBank/DDBJ databases">
        <title>A bifunctional nitrone conjugated secondary metabolite targeting the ribosome.</title>
        <authorList>
            <person name="Limbrick E.M."/>
            <person name="Graf M."/>
            <person name="Derewacz D.K."/>
            <person name="Nguyen F."/>
            <person name="Spraggins J.M."/>
            <person name="Wieland M."/>
            <person name="Ynigez-Gutierrez A.E."/>
            <person name="Reisman B.J."/>
            <person name="Zinshteyn B."/>
            <person name="McCulloch K."/>
            <person name="Iverson T.M."/>
            <person name="Green R."/>
            <person name="Wilson D.N."/>
            <person name="Bachmann B.O."/>
        </authorList>
    </citation>
    <scope>NUCLEOTIDE SEQUENCE</scope>
    <source>
        <strain evidence="2">Africana</strain>
    </source>
</reference>
<dbReference type="InterPro" id="IPR000182">
    <property type="entry name" value="GNAT_dom"/>
</dbReference>
<dbReference type="Pfam" id="PF13302">
    <property type="entry name" value="Acetyltransf_3"/>
    <property type="match status" value="1"/>
</dbReference>
<feature type="domain" description="N-acetyltransferase" evidence="1">
    <location>
        <begin position="9"/>
        <end position="182"/>
    </location>
</feature>
<evidence type="ECO:0000259" key="1">
    <source>
        <dbReference type="PROSITE" id="PS51186"/>
    </source>
</evidence>
<dbReference type="SUPFAM" id="SSF55729">
    <property type="entry name" value="Acyl-CoA N-acyltransferases (Nat)"/>
    <property type="match status" value="1"/>
</dbReference>
<dbReference type="AlphaFoldDB" id="A0A7D5YEY3"/>